<protein>
    <submittedName>
        <fullName evidence="1">Uncharacterized protein</fullName>
    </submittedName>
</protein>
<dbReference type="EMBL" id="KN831788">
    <property type="protein sequence ID" value="KIM38825.1"/>
    <property type="molecule type" value="Genomic_DNA"/>
</dbReference>
<dbReference type="OrthoDB" id="2968323at2759"/>
<evidence type="ECO:0000313" key="1">
    <source>
        <dbReference type="EMBL" id="KIM38825.1"/>
    </source>
</evidence>
<reference evidence="1 2" key="1">
    <citation type="submission" date="2014-04" db="EMBL/GenBank/DDBJ databases">
        <authorList>
            <consortium name="DOE Joint Genome Institute"/>
            <person name="Kuo A."/>
            <person name="Gay G."/>
            <person name="Dore J."/>
            <person name="Kohler A."/>
            <person name="Nagy L.G."/>
            <person name="Floudas D."/>
            <person name="Copeland A."/>
            <person name="Barry K.W."/>
            <person name="Cichocki N."/>
            <person name="Veneault-Fourrey C."/>
            <person name="LaButti K."/>
            <person name="Lindquist E.A."/>
            <person name="Lipzen A."/>
            <person name="Lundell T."/>
            <person name="Morin E."/>
            <person name="Murat C."/>
            <person name="Sun H."/>
            <person name="Tunlid A."/>
            <person name="Henrissat B."/>
            <person name="Grigoriev I.V."/>
            <person name="Hibbett D.S."/>
            <person name="Martin F."/>
            <person name="Nordberg H.P."/>
            <person name="Cantor M.N."/>
            <person name="Hua S.X."/>
        </authorList>
    </citation>
    <scope>NUCLEOTIDE SEQUENCE [LARGE SCALE GENOMIC DNA]</scope>
    <source>
        <strain evidence="2">h7</strain>
    </source>
</reference>
<dbReference type="PANTHER" id="PTHR36091:SF2">
    <property type="entry name" value="AMINOGLYCOSIDE PHOSPHOTRANSFERASE DOMAIN-CONTAINING PROTEIN"/>
    <property type="match status" value="1"/>
</dbReference>
<reference evidence="2" key="2">
    <citation type="submission" date="2015-01" db="EMBL/GenBank/DDBJ databases">
        <title>Evolutionary Origins and Diversification of the Mycorrhizal Mutualists.</title>
        <authorList>
            <consortium name="DOE Joint Genome Institute"/>
            <consortium name="Mycorrhizal Genomics Consortium"/>
            <person name="Kohler A."/>
            <person name="Kuo A."/>
            <person name="Nagy L.G."/>
            <person name="Floudas D."/>
            <person name="Copeland A."/>
            <person name="Barry K.W."/>
            <person name="Cichocki N."/>
            <person name="Veneault-Fourrey C."/>
            <person name="LaButti K."/>
            <person name="Lindquist E.A."/>
            <person name="Lipzen A."/>
            <person name="Lundell T."/>
            <person name="Morin E."/>
            <person name="Murat C."/>
            <person name="Riley R."/>
            <person name="Ohm R."/>
            <person name="Sun H."/>
            <person name="Tunlid A."/>
            <person name="Henrissat B."/>
            <person name="Grigoriev I.V."/>
            <person name="Hibbett D.S."/>
            <person name="Martin F."/>
        </authorList>
    </citation>
    <scope>NUCLEOTIDE SEQUENCE [LARGE SCALE GENOMIC DNA]</scope>
    <source>
        <strain evidence="2">h7</strain>
    </source>
</reference>
<dbReference type="HOGENOM" id="CLU_1482143_0_0_1"/>
<sequence length="182" mass="21516">MEKAKGESLRKTWETVDRNDLVQKLAELHRPLLDLHFTRYGRICYKTDLSVFHQSTVDSLENIPAGLDVSPFCMGPIARRDFWEGELASKMEVERSPWSSALEYMVDAVMRKQTWIDLYAKPHLHDDFLCGLPLQGKRDDHIEALEYYKYLLPYLIPNERRYLHAHLWHPGFHVGYLFKFCM</sequence>
<name>A0A0C3BQ93_HEBCY</name>
<gene>
    <name evidence="1" type="ORF">M413DRAFT_447532</name>
</gene>
<keyword evidence="2" id="KW-1185">Reference proteome</keyword>
<dbReference type="GO" id="GO:0005739">
    <property type="term" value="C:mitochondrion"/>
    <property type="evidence" value="ECO:0007669"/>
    <property type="project" value="TreeGrafter"/>
</dbReference>
<evidence type="ECO:0000313" key="2">
    <source>
        <dbReference type="Proteomes" id="UP000053424"/>
    </source>
</evidence>
<dbReference type="Proteomes" id="UP000053424">
    <property type="component" value="Unassembled WGS sequence"/>
</dbReference>
<dbReference type="InterPro" id="IPR051035">
    <property type="entry name" value="Mito_inheritance_9"/>
</dbReference>
<organism evidence="1 2">
    <name type="scientific">Hebeloma cylindrosporum</name>
    <dbReference type="NCBI Taxonomy" id="76867"/>
    <lineage>
        <taxon>Eukaryota</taxon>
        <taxon>Fungi</taxon>
        <taxon>Dikarya</taxon>
        <taxon>Basidiomycota</taxon>
        <taxon>Agaricomycotina</taxon>
        <taxon>Agaricomycetes</taxon>
        <taxon>Agaricomycetidae</taxon>
        <taxon>Agaricales</taxon>
        <taxon>Agaricineae</taxon>
        <taxon>Hymenogastraceae</taxon>
        <taxon>Hebeloma</taxon>
    </lineage>
</organism>
<dbReference type="STRING" id="686832.A0A0C3BQ93"/>
<accession>A0A0C3BQ93</accession>
<dbReference type="AlphaFoldDB" id="A0A0C3BQ93"/>
<proteinExistence type="predicted"/>
<dbReference type="PANTHER" id="PTHR36091">
    <property type="entry name" value="ALTERED INHERITANCE OF MITOCHONDRIA PROTEIN 9, MITOCHONDRIAL"/>
    <property type="match status" value="1"/>
</dbReference>